<keyword evidence="3" id="KW-1185">Reference proteome</keyword>
<evidence type="ECO:0000313" key="3">
    <source>
        <dbReference type="Proteomes" id="UP001412067"/>
    </source>
</evidence>
<dbReference type="InterPro" id="IPR001480">
    <property type="entry name" value="Bulb-type_lectin_dom"/>
</dbReference>
<comment type="caution">
    <text evidence="2">The sequence shown here is derived from an EMBL/GenBank/DDBJ whole genome shotgun (WGS) entry which is preliminary data.</text>
</comment>
<organism evidence="2 3">
    <name type="scientific">Platanthera guangdongensis</name>
    <dbReference type="NCBI Taxonomy" id="2320717"/>
    <lineage>
        <taxon>Eukaryota</taxon>
        <taxon>Viridiplantae</taxon>
        <taxon>Streptophyta</taxon>
        <taxon>Embryophyta</taxon>
        <taxon>Tracheophyta</taxon>
        <taxon>Spermatophyta</taxon>
        <taxon>Magnoliopsida</taxon>
        <taxon>Liliopsida</taxon>
        <taxon>Asparagales</taxon>
        <taxon>Orchidaceae</taxon>
        <taxon>Orchidoideae</taxon>
        <taxon>Orchideae</taxon>
        <taxon>Orchidinae</taxon>
        <taxon>Platanthera</taxon>
    </lineage>
</organism>
<dbReference type="PROSITE" id="PS50927">
    <property type="entry name" value="BULB_LECTIN"/>
    <property type="match status" value="1"/>
</dbReference>
<feature type="domain" description="Bulb-type lectin" evidence="1">
    <location>
        <begin position="9"/>
        <end position="122"/>
    </location>
</feature>
<dbReference type="InterPro" id="IPR036426">
    <property type="entry name" value="Bulb-type_lectin_dom_sf"/>
</dbReference>
<dbReference type="SUPFAM" id="SSF51110">
    <property type="entry name" value="alpha-D-mannose-specific plant lectins"/>
    <property type="match status" value="1"/>
</dbReference>
<gene>
    <name evidence="2" type="ORF">KSP40_PGU017914</name>
</gene>
<reference evidence="2 3" key="1">
    <citation type="journal article" date="2022" name="Nat. Plants">
        <title>Genomes of leafy and leafless Platanthera orchids illuminate the evolution of mycoheterotrophy.</title>
        <authorList>
            <person name="Li M.H."/>
            <person name="Liu K.W."/>
            <person name="Li Z."/>
            <person name="Lu H.C."/>
            <person name="Ye Q.L."/>
            <person name="Zhang D."/>
            <person name="Wang J.Y."/>
            <person name="Li Y.F."/>
            <person name="Zhong Z.M."/>
            <person name="Liu X."/>
            <person name="Yu X."/>
            <person name="Liu D.K."/>
            <person name="Tu X.D."/>
            <person name="Liu B."/>
            <person name="Hao Y."/>
            <person name="Liao X.Y."/>
            <person name="Jiang Y.T."/>
            <person name="Sun W.H."/>
            <person name="Chen J."/>
            <person name="Chen Y.Q."/>
            <person name="Ai Y."/>
            <person name="Zhai J.W."/>
            <person name="Wu S.S."/>
            <person name="Zhou Z."/>
            <person name="Hsiao Y.Y."/>
            <person name="Wu W.L."/>
            <person name="Chen Y.Y."/>
            <person name="Lin Y.F."/>
            <person name="Hsu J.L."/>
            <person name="Li C.Y."/>
            <person name="Wang Z.W."/>
            <person name="Zhao X."/>
            <person name="Zhong W.Y."/>
            <person name="Ma X.K."/>
            <person name="Ma L."/>
            <person name="Huang J."/>
            <person name="Chen G.Z."/>
            <person name="Huang M.Z."/>
            <person name="Huang L."/>
            <person name="Peng D.H."/>
            <person name="Luo Y.B."/>
            <person name="Zou S.Q."/>
            <person name="Chen S.P."/>
            <person name="Lan S."/>
            <person name="Tsai W.C."/>
            <person name="Van de Peer Y."/>
            <person name="Liu Z.J."/>
        </authorList>
    </citation>
    <scope>NUCLEOTIDE SEQUENCE [LARGE SCALE GENOMIC DNA]</scope>
    <source>
        <strain evidence="2">Lor288</strain>
    </source>
</reference>
<name>A0ABR2MEA8_9ASPA</name>
<dbReference type="SMART" id="SM00108">
    <property type="entry name" value="B_lectin"/>
    <property type="match status" value="1"/>
</dbReference>
<protein>
    <recommendedName>
        <fullName evidence="1">Bulb-type lectin domain-containing protein</fullName>
    </recommendedName>
</protein>
<dbReference type="EMBL" id="JBBWWR010000008">
    <property type="protein sequence ID" value="KAK8962470.1"/>
    <property type="molecule type" value="Genomic_DNA"/>
</dbReference>
<dbReference type="Gene3D" id="2.90.10.10">
    <property type="entry name" value="Bulb-type lectin domain"/>
    <property type="match status" value="1"/>
</dbReference>
<proteinExistence type="predicted"/>
<accession>A0ABR2MEA8</accession>
<evidence type="ECO:0000313" key="2">
    <source>
        <dbReference type="EMBL" id="KAK8962470.1"/>
    </source>
</evidence>
<evidence type="ECO:0000259" key="1">
    <source>
        <dbReference type="PROSITE" id="PS50927"/>
    </source>
</evidence>
<sequence>MLGDSTSLPSTLYSGQALTTNKSLQAGNLFLTVQSDCNLVAYSNRRPNKVAIWATNTNGQGRNCVLVLLKTCELILLSNTPRTVWSTMKTSKNGSTQRFLYRATTNNFLHSYFYPATAIPMTSSHGSILRQNCFSLIKIFLEKVFFFSL</sequence>
<dbReference type="Proteomes" id="UP001412067">
    <property type="component" value="Unassembled WGS sequence"/>
</dbReference>